<dbReference type="InParanoid" id="A0A2T3AGW3"/>
<name>A0A2T3AGW3_9PEZI</name>
<keyword evidence="3" id="KW-1185">Reference proteome</keyword>
<dbReference type="AlphaFoldDB" id="A0A2T3AGW3"/>
<dbReference type="Proteomes" id="UP000241462">
    <property type="component" value="Unassembled WGS sequence"/>
</dbReference>
<protein>
    <submittedName>
        <fullName evidence="2">Uncharacterized protein</fullName>
    </submittedName>
</protein>
<organism evidence="2 3">
    <name type="scientific">Coniella lustricola</name>
    <dbReference type="NCBI Taxonomy" id="2025994"/>
    <lineage>
        <taxon>Eukaryota</taxon>
        <taxon>Fungi</taxon>
        <taxon>Dikarya</taxon>
        <taxon>Ascomycota</taxon>
        <taxon>Pezizomycotina</taxon>
        <taxon>Sordariomycetes</taxon>
        <taxon>Sordariomycetidae</taxon>
        <taxon>Diaporthales</taxon>
        <taxon>Schizoparmaceae</taxon>
        <taxon>Coniella</taxon>
    </lineage>
</organism>
<proteinExistence type="predicted"/>
<accession>A0A2T3AGW3</accession>
<sequence length="179" mass="19774">MLLKQVDKTRIPAQHRSSNRSTSCSLERQAASLVFLAAAQLQLHRRRSRFLASLQAQREPPNGPVWLAERTPSNELCGRGFGPGRRGRRRRRFARTCENLRGLEGASGRPYKKLMASGVPLEPSLRHKPAVISTTPSQADACGGCNAPGSPSPYLPESCCTKKRNCLRGRLKTRTRLTA</sequence>
<feature type="compositionally biased region" description="Basic and acidic residues" evidence="1">
    <location>
        <begin position="1"/>
        <end position="10"/>
    </location>
</feature>
<evidence type="ECO:0000256" key="1">
    <source>
        <dbReference type="SAM" id="MobiDB-lite"/>
    </source>
</evidence>
<feature type="region of interest" description="Disordered" evidence="1">
    <location>
        <begin position="1"/>
        <end position="23"/>
    </location>
</feature>
<reference evidence="2 3" key="1">
    <citation type="journal article" date="2018" name="Mycol. Prog.">
        <title>Coniella lustricola, a new species from submerged detritus.</title>
        <authorList>
            <person name="Raudabaugh D.B."/>
            <person name="Iturriaga T."/>
            <person name="Carver A."/>
            <person name="Mondo S."/>
            <person name="Pangilinan J."/>
            <person name="Lipzen A."/>
            <person name="He G."/>
            <person name="Amirebrahimi M."/>
            <person name="Grigoriev I.V."/>
            <person name="Miller A.N."/>
        </authorList>
    </citation>
    <scope>NUCLEOTIDE SEQUENCE [LARGE SCALE GENOMIC DNA]</scope>
    <source>
        <strain evidence="2 3">B22-T-1</strain>
    </source>
</reference>
<evidence type="ECO:0000313" key="2">
    <source>
        <dbReference type="EMBL" id="PSR97481.1"/>
    </source>
</evidence>
<dbReference type="EMBL" id="KZ678390">
    <property type="protein sequence ID" value="PSR97481.1"/>
    <property type="molecule type" value="Genomic_DNA"/>
</dbReference>
<gene>
    <name evidence="2" type="ORF">BD289DRAFT_89730</name>
</gene>
<evidence type="ECO:0000313" key="3">
    <source>
        <dbReference type="Proteomes" id="UP000241462"/>
    </source>
</evidence>